<dbReference type="Proteomes" id="UP000718281">
    <property type="component" value="Unassembled WGS sequence"/>
</dbReference>
<dbReference type="NCBIfam" id="TIGR00028">
    <property type="entry name" value="Mtu_PIN_fam"/>
    <property type="match status" value="1"/>
</dbReference>
<proteinExistence type="inferred from homology"/>
<evidence type="ECO:0000256" key="2">
    <source>
        <dbReference type="ARBA" id="ARBA00022722"/>
    </source>
</evidence>
<evidence type="ECO:0000259" key="7">
    <source>
        <dbReference type="Pfam" id="PF01850"/>
    </source>
</evidence>
<dbReference type="InterPro" id="IPR006226">
    <property type="entry name" value="Mtu_PIN"/>
</dbReference>
<feature type="binding site" evidence="6">
    <location>
        <position position="7"/>
    </location>
    <ligand>
        <name>Mg(2+)</name>
        <dbReference type="ChEBI" id="CHEBI:18420"/>
    </ligand>
</feature>
<accession>A0A934X5X4</accession>
<evidence type="ECO:0000256" key="1">
    <source>
        <dbReference type="ARBA" id="ARBA00022649"/>
    </source>
</evidence>
<keyword evidence="4 6" id="KW-0378">Hydrolase</keyword>
<evidence type="ECO:0000313" key="8">
    <source>
        <dbReference type="EMBL" id="MBK6301019.1"/>
    </source>
</evidence>
<dbReference type="Pfam" id="PF01850">
    <property type="entry name" value="PIN"/>
    <property type="match status" value="1"/>
</dbReference>
<keyword evidence="1 6" id="KW-1277">Toxin-antitoxin system</keyword>
<dbReference type="GO" id="GO:0016788">
    <property type="term" value="F:hydrolase activity, acting on ester bonds"/>
    <property type="evidence" value="ECO:0007669"/>
    <property type="project" value="InterPro"/>
</dbReference>
<evidence type="ECO:0000313" key="9">
    <source>
        <dbReference type="Proteomes" id="UP000718281"/>
    </source>
</evidence>
<name>A0A934X5X4_9MICO</name>
<gene>
    <name evidence="6" type="primary">vapC</name>
    <name evidence="8" type="ORF">IPF40_08195</name>
</gene>
<dbReference type="GO" id="GO:0000287">
    <property type="term" value="F:magnesium ion binding"/>
    <property type="evidence" value="ECO:0007669"/>
    <property type="project" value="UniProtKB-UniRule"/>
</dbReference>
<reference evidence="8 9" key="1">
    <citation type="submission" date="2020-10" db="EMBL/GenBank/DDBJ databases">
        <title>Connecting structure to function with the recovery of over 1000 high-quality activated sludge metagenome-assembled genomes encoding full-length rRNA genes using long-read sequencing.</title>
        <authorList>
            <person name="Singleton C.M."/>
            <person name="Petriglieri F."/>
            <person name="Kristensen J.M."/>
            <person name="Kirkegaard R.H."/>
            <person name="Michaelsen T.Y."/>
            <person name="Andersen M.H."/>
            <person name="Karst S.M."/>
            <person name="Dueholm M.S."/>
            <person name="Nielsen P.H."/>
            <person name="Albertsen M."/>
        </authorList>
    </citation>
    <scope>NUCLEOTIDE SEQUENCE [LARGE SCALE GENOMIC DNA]</scope>
    <source>
        <strain evidence="8">AalE_18-Q3-R2-46_BAT3C.188</strain>
    </source>
</reference>
<evidence type="ECO:0000256" key="4">
    <source>
        <dbReference type="ARBA" id="ARBA00022801"/>
    </source>
</evidence>
<evidence type="ECO:0000256" key="6">
    <source>
        <dbReference type="HAMAP-Rule" id="MF_00265"/>
    </source>
</evidence>
<feature type="binding site" evidence="6">
    <location>
        <position position="106"/>
    </location>
    <ligand>
        <name>Mg(2+)</name>
        <dbReference type="ChEBI" id="CHEBI:18420"/>
    </ligand>
</feature>
<dbReference type="GO" id="GO:0004540">
    <property type="term" value="F:RNA nuclease activity"/>
    <property type="evidence" value="ECO:0007669"/>
    <property type="project" value="InterPro"/>
</dbReference>
<evidence type="ECO:0000256" key="3">
    <source>
        <dbReference type="ARBA" id="ARBA00022723"/>
    </source>
</evidence>
<evidence type="ECO:0000256" key="5">
    <source>
        <dbReference type="ARBA" id="ARBA00022842"/>
    </source>
</evidence>
<dbReference type="SUPFAM" id="SSF88723">
    <property type="entry name" value="PIN domain-like"/>
    <property type="match status" value="1"/>
</dbReference>
<dbReference type="InterPro" id="IPR029060">
    <property type="entry name" value="PIN-like_dom_sf"/>
</dbReference>
<dbReference type="AlphaFoldDB" id="A0A934X5X4"/>
<protein>
    <recommendedName>
        <fullName evidence="6">Ribonuclease VapC</fullName>
        <shortName evidence="6">RNase VapC</shortName>
        <ecNumber evidence="6">3.1.-.-</ecNumber>
    </recommendedName>
    <alternativeName>
        <fullName evidence="6">Toxin VapC</fullName>
    </alternativeName>
</protein>
<keyword evidence="3 6" id="KW-0479">Metal-binding</keyword>
<dbReference type="GO" id="GO:0090729">
    <property type="term" value="F:toxin activity"/>
    <property type="evidence" value="ECO:0007669"/>
    <property type="project" value="UniProtKB-KW"/>
</dbReference>
<dbReference type="InterPro" id="IPR002716">
    <property type="entry name" value="PIN_dom"/>
</dbReference>
<dbReference type="InterPro" id="IPR022907">
    <property type="entry name" value="VapC_family"/>
</dbReference>
<comment type="caution">
    <text evidence="8">The sequence shown here is derived from an EMBL/GenBank/DDBJ whole genome shotgun (WGS) entry which is preliminary data.</text>
</comment>
<keyword evidence="2 6" id="KW-0540">Nuclease</keyword>
<sequence length="146" mass="15287">MSRALLDVNVLIAMVDAAHTDHGTVHAWAANGLADGWASCAITQNGFVRILSQPAYPGSVSVAAAVDLLRTSIEASDHEFWPCDIAMTDPSAVESAALLGHRQVTDAYLLALAVHHGGQFVTLDRSVPARAVPGATSKHLAVIAVR</sequence>
<dbReference type="EC" id="3.1.-.-" evidence="6"/>
<feature type="domain" description="PIN" evidence="7">
    <location>
        <begin position="5"/>
        <end position="126"/>
    </location>
</feature>
<comment type="cofactor">
    <cofactor evidence="6">
        <name>Mg(2+)</name>
        <dbReference type="ChEBI" id="CHEBI:18420"/>
    </cofactor>
</comment>
<dbReference type="HAMAP" id="MF_00265">
    <property type="entry name" value="VapC_Nob1"/>
    <property type="match status" value="1"/>
</dbReference>
<keyword evidence="6" id="KW-0800">Toxin</keyword>
<keyword evidence="5 6" id="KW-0460">Magnesium</keyword>
<comment type="similarity">
    <text evidence="6">Belongs to the PINc/VapC protein family.</text>
</comment>
<dbReference type="GO" id="GO:0045926">
    <property type="term" value="P:negative regulation of growth"/>
    <property type="evidence" value="ECO:0007669"/>
    <property type="project" value="UniProtKB-ARBA"/>
</dbReference>
<comment type="function">
    <text evidence="6">Toxic component of a toxin-antitoxin (TA) system. An RNase.</text>
</comment>
<dbReference type="EMBL" id="JADIXZ010000004">
    <property type="protein sequence ID" value="MBK6301019.1"/>
    <property type="molecule type" value="Genomic_DNA"/>
</dbReference>
<organism evidence="8 9">
    <name type="scientific">Candidatus Phosphoribacter hodrii</name>
    <dbReference type="NCBI Taxonomy" id="2953743"/>
    <lineage>
        <taxon>Bacteria</taxon>
        <taxon>Bacillati</taxon>
        <taxon>Actinomycetota</taxon>
        <taxon>Actinomycetes</taxon>
        <taxon>Micrococcales</taxon>
        <taxon>Dermatophilaceae</taxon>
        <taxon>Candidatus Phosphoribacter</taxon>
    </lineage>
</organism>